<protein>
    <recommendedName>
        <fullName evidence="2">Plastocyanin-like domain-containing protein</fullName>
    </recommendedName>
</protein>
<evidence type="ECO:0000259" key="2">
    <source>
        <dbReference type="Pfam" id="PF07732"/>
    </source>
</evidence>
<dbReference type="GO" id="GO:0016491">
    <property type="term" value="F:oxidoreductase activity"/>
    <property type="evidence" value="ECO:0007669"/>
    <property type="project" value="TreeGrafter"/>
</dbReference>
<dbReference type="EMBL" id="PYDT01000009">
    <property type="protein sequence ID" value="THU51759.1"/>
    <property type="molecule type" value="Genomic_DNA"/>
</dbReference>
<dbReference type="Proteomes" id="UP000317650">
    <property type="component" value="Chromosome 6"/>
</dbReference>
<dbReference type="SUPFAM" id="SSF49503">
    <property type="entry name" value="Cupredoxins"/>
    <property type="match status" value="1"/>
</dbReference>
<proteinExistence type="inferred from homology"/>
<dbReference type="InterPro" id="IPR008972">
    <property type="entry name" value="Cupredoxin"/>
</dbReference>
<keyword evidence="4" id="KW-1185">Reference proteome</keyword>
<dbReference type="InterPro" id="IPR011707">
    <property type="entry name" value="Cu-oxidase-like_N"/>
</dbReference>
<reference evidence="3 4" key="1">
    <citation type="journal article" date="2019" name="Nat. Plants">
        <title>Genome sequencing of Musa balbisiana reveals subgenome evolution and function divergence in polyploid bananas.</title>
        <authorList>
            <person name="Yao X."/>
        </authorList>
    </citation>
    <scope>NUCLEOTIDE SEQUENCE [LARGE SCALE GENOMIC DNA]</scope>
    <source>
        <strain evidence="4">cv. DH-PKW</strain>
        <tissue evidence="3">Leaves</tissue>
    </source>
</reference>
<dbReference type="GO" id="GO:0005507">
    <property type="term" value="F:copper ion binding"/>
    <property type="evidence" value="ECO:0007669"/>
    <property type="project" value="InterPro"/>
</dbReference>
<gene>
    <name evidence="3" type="ORF">C4D60_Mb06t34420</name>
</gene>
<evidence type="ECO:0000313" key="3">
    <source>
        <dbReference type="EMBL" id="THU51759.1"/>
    </source>
</evidence>
<dbReference type="InterPro" id="IPR045087">
    <property type="entry name" value="Cu-oxidase_fam"/>
</dbReference>
<dbReference type="Gene3D" id="2.60.40.420">
    <property type="entry name" value="Cupredoxins - blue copper proteins"/>
    <property type="match status" value="1"/>
</dbReference>
<dbReference type="AlphaFoldDB" id="A0A4S8ITK0"/>
<feature type="domain" description="Plastocyanin-like" evidence="2">
    <location>
        <begin position="59"/>
        <end position="109"/>
    </location>
</feature>
<accession>A0A4S8ITK0</accession>
<evidence type="ECO:0000313" key="4">
    <source>
        <dbReference type="Proteomes" id="UP000317650"/>
    </source>
</evidence>
<dbReference type="PANTHER" id="PTHR11709:SF370">
    <property type="entry name" value="LACCASE-4"/>
    <property type="match status" value="1"/>
</dbReference>
<dbReference type="STRING" id="52838.A0A4S8ITK0"/>
<dbReference type="PANTHER" id="PTHR11709">
    <property type="entry name" value="MULTI-COPPER OXIDASE"/>
    <property type="match status" value="1"/>
</dbReference>
<name>A0A4S8ITK0_MUSBA</name>
<comment type="caution">
    <text evidence="3">The sequence shown here is derived from an EMBL/GenBank/DDBJ whole genome shotgun (WGS) entry which is preliminary data.</text>
</comment>
<dbReference type="Pfam" id="PF07732">
    <property type="entry name" value="Cu-oxidase_3"/>
    <property type="match status" value="1"/>
</dbReference>
<organism evidence="3 4">
    <name type="scientific">Musa balbisiana</name>
    <name type="common">Banana</name>
    <dbReference type="NCBI Taxonomy" id="52838"/>
    <lineage>
        <taxon>Eukaryota</taxon>
        <taxon>Viridiplantae</taxon>
        <taxon>Streptophyta</taxon>
        <taxon>Embryophyta</taxon>
        <taxon>Tracheophyta</taxon>
        <taxon>Spermatophyta</taxon>
        <taxon>Magnoliopsida</taxon>
        <taxon>Liliopsida</taxon>
        <taxon>Zingiberales</taxon>
        <taxon>Musaceae</taxon>
        <taxon>Musa</taxon>
    </lineage>
</organism>
<sequence length="109" mass="12422">MCTSDDDDDRENMRSLAPVITKVRSVGEAKDDEGFWRHFLPFCVHLTLPSAAHARRRQVVEKKFTRLCSTKSIATVNGQFPGPTLYAREGDTVLVKVVNHVHYNVTIHW</sequence>
<comment type="similarity">
    <text evidence="1">Belongs to the multicopper oxidase family.</text>
</comment>
<evidence type="ECO:0000256" key="1">
    <source>
        <dbReference type="ARBA" id="ARBA00010609"/>
    </source>
</evidence>